<evidence type="ECO:0000259" key="4">
    <source>
        <dbReference type="Pfam" id="PF07989"/>
    </source>
</evidence>
<evidence type="ECO:0000256" key="2">
    <source>
        <dbReference type="ARBA" id="ARBA00022490"/>
    </source>
</evidence>
<evidence type="ECO:0000256" key="3">
    <source>
        <dbReference type="SAM" id="Coils"/>
    </source>
</evidence>
<evidence type="ECO:0000313" key="6">
    <source>
        <dbReference type="Proteomes" id="UP001165121"/>
    </source>
</evidence>
<feature type="domain" description="Centrosomin N-terminal motif 1" evidence="4">
    <location>
        <begin position="15"/>
        <end position="91"/>
    </location>
</feature>
<comment type="subcellular location">
    <subcellularLocation>
        <location evidence="1">Cytoplasm</location>
    </subcellularLocation>
</comment>
<sequence length="282" mass="32854">MHPAAECNTRAIPPTLREQAAKFAELQHENFNLKMRVSYLEDKLLRLASGVTAFASEELEAEVVHLRGMLDEREHQLTEQNASMVRATQAIDELTKQLREAQAKMPQEGAQVGAGSVGHFSVAQVKAAQTAQHRIYELEEEVEALTLKLQEWQSVHKRDTNTSKQRKQHYMQTLQYLKRESFRACKEVEHLRNLNNSKDEMLARSRELLEDARQQKQRQSYEYSVRLKAFIEEVKQLGEQEERLHASYQADYARLERNWLSDETGLLAQNEFFREEIASLRR</sequence>
<name>A0A9W7CG23_9STRA</name>
<organism evidence="5 6">
    <name type="scientific">Phytophthora fragariaefolia</name>
    <dbReference type="NCBI Taxonomy" id="1490495"/>
    <lineage>
        <taxon>Eukaryota</taxon>
        <taxon>Sar</taxon>
        <taxon>Stramenopiles</taxon>
        <taxon>Oomycota</taxon>
        <taxon>Peronosporomycetes</taxon>
        <taxon>Peronosporales</taxon>
        <taxon>Peronosporaceae</taxon>
        <taxon>Phytophthora</taxon>
    </lineage>
</organism>
<reference evidence="5" key="1">
    <citation type="submission" date="2023-04" db="EMBL/GenBank/DDBJ databases">
        <title>Phytophthora fragariaefolia NBRC 109709.</title>
        <authorList>
            <person name="Ichikawa N."/>
            <person name="Sato H."/>
            <person name="Tonouchi N."/>
        </authorList>
    </citation>
    <scope>NUCLEOTIDE SEQUENCE</scope>
    <source>
        <strain evidence="5">NBRC 109709</strain>
    </source>
</reference>
<comment type="caution">
    <text evidence="5">The sequence shown here is derived from an EMBL/GenBank/DDBJ whole genome shotgun (WGS) entry which is preliminary data.</text>
</comment>
<evidence type="ECO:0000256" key="1">
    <source>
        <dbReference type="ARBA" id="ARBA00004496"/>
    </source>
</evidence>
<dbReference type="GO" id="GO:0005737">
    <property type="term" value="C:cytoplasm"/>
    <property type="evidence" value="ECO:0007669"/>
    <property type="project" value="UniProtKB-SubCell"/>
</dbReference>
<dbReference type="GO" id="GO:0005815">
    <property type="term" value="C:microtubule organizing center"/>
    <property type="evidence" value="ECO:0007669"/>
    <property type="project" value="InterPro"/>
</dbReference>
<dbReference type="AlphaFoldDB" id="A0A9W7CG23"/>
<accession>A0A9W7CG23</accession>
<keyword evidence="2" id="KW-0963">Cytoplasm</keyword>
<dbReference type="EMBL" id="BSXT01000683">
    <property type="protein sequence ID" value="GMF32325.1"/>
    <property type="molecule type" value="Genomic_DNA"/>
</dbReference>
<feature type="coiled-coil region" evidence="3">
    <location>
        <begin position="191"/>
        <end position="258"/>
    </location>
</feature>
<dbReference type="OrthoDB" id="112297at2759"/>
<dbReference type="Pfam" id="PF07989">
    <property type="entry name" value="Cnn_1N"/>
    <property type="match status" value="1"/>
</dbReference>
<dbReference type="Proteomes" id="UP001165121">
    <property type="component" value="Unassembled WGS sequence"/>
</dbReference>
<proteinExistence type="predicted"/>
<keyword evidence="3" id="KW-0175">Coiled coil</keyword>
<dbReference type="InterPro" id="IPR012943">
    <property type="entry name" value="Cnn_1N"/>
</dbReference>
<protein>
    <submittedName>
        <fullName evidence="5">Unnamed protein product</fullName>
    </submittedName>
</protein>
<keyword evidence="6" id="KW-1185">Reference proteome</keyword>
<feature type="coiled-coil region" evidence="3">
    <location>
        <begin position="56"/>
        <end position="155"/>
    </location>
</feature>
<gene>
    <name evidence="5" type="ORF">Pfra01_000766300</name>
</gene>
<evidence type="ECO:0000313" key="5">
    <source>
        <dbReference type="EMBL" id="GMF32325.1"/>
    </source>
</evidence>